<dbReference type="PANTHER" id="PTHR11432:SF3">
    <property type="entry name" value="NADH-UBIQUINONE OXIDOREDUCTASE CHAIN 1"/>
    <property type="match status" value="1"/>
</dbReference>
<dbReference type="AlphaFoldDB" id="A0A0F7SIU3"/>
<dbReference type="PROSITE" id="PS00667">
    <property type="entry name" value="COMPLEX1_ND1_1"/>
    <property type="match status" value="1"/>
</dbReference>
<dbReference type="GO" id="GO:0005743">
    <property type="term" value="C:mitochondrial inner membrane"/>
    <property type="evidence" value="ECO:0007669"/>
    <property type="project" value="UniProtKB-SubCell"/>
</dbReference>
<comment type="similarity">
    <text evidence="2 6">Belongs to the complex I subunit 1 family.</text>
</comment>
<keyword evidence="4 7" id="KW-1133">Transmembrane helix</keyword>
<evidence type="ECO:0000256" key="4">
    <source>
        <dbReference type="ARBA" id="ARBA00022989"/>
    </source>
</evidence>
<name>A0A0F7SIU3_PHARH</name>
<feature type="non-terminal residue" evidence="8">
    <location>
        <position position="175"/>
    </location>
</feature>
<feature type="transmembrane region" description="Helical" evidence="7">
    <location>
        <begin position="66"/>
        <end position="90"/>
    </location>
</feature>
<keyword evidence="6" id="KW-0520">NAD</keyword>
<reference evidence="8" key="1">
    <citation type="submission" date="2014-08" db="EMBL/GenBank/DDBJ databases">
        <authorList>
            <person name="Sharma Rahul"/>
            <person name="Thines Marco"/>
        </authorList>
    </citation>
    <scope>NUCLEOTIDE SEQUENCE</scope>
</reference>
<protein>
    <submittedName>
        <fullName evidence="8">Nadh dehydrogenase subunit 1</fullName>
    </submittedName>
</protein>
<feature type="transmembrane region" description="Helical" evidence="7">
    <location>
        <begin position="6"/>
        <end position="23"/>
    </location>
</feature>
<evidence type="ECO:0000256" key="2">
    <source>
        <dbReference type="ARBA" id="ARBA00010535"/>
    </source>
</evidence>
<dbReference type="PANTHER" id="PTHR11432">
    <property type="entry name" value="NADH DEHYDROGENASE SUBUNIT 1"/>
    <property type="match status" value="1"/>
</dbReference>
<comment type="subcellular location">
    <subcellularLocation>
        <location evidence="1">Membrane</location>
        <topology evidence="1">Multi-pass membrane protein</topology>
    </subcellularLocation>
    <subcellularLocation>
        <location evidence="6">Mitochondrion inner membrane</location>
        <topology evidence="6">Multi-pass membrane protein</topology>
    </subcellularLocation>
</comment>
<evidence type="ECO:0000256" key="1">
    <source>
        <dbReference type="ARBA" id="ARBA00004141"/>
    </source>
</evidence>
<feature type="transmembrane region" description="Helical" evidence="7">
    <location>
        <begin position="144"/>
        <end position="168"/>
    </location>
</feature>
<accession>A0A0F7SIU3</accession>
<dbReference type="InterPro" id="IPR018086">
    <property type="entry name" value="NADH_UbQ_OxRdtase_su1_CS"/>
</dbReference>
<evidence type="ECO:0000313" key="8">
    <source>
        <dbReference type="EMBL" id="CED80057.1"/>
    </source>
</evidence>
<evidence type="ECO:0000256" key="5">
    <source>
        <dbReference type="ARBA" id="ARBA00023136"/>
    </source>
</evidence>
<dbReference type="GO" id="GO:0009060">
    <property type="term" value="P:aerobic respiration"/>
    <property type="evidence" value="ECO:0007669"/>
    <property type="project" value="TreeGrafter"/>
</dbReference>
<dbReference type="Pfam" id="PF00146">
    <property type="entry name" value="NADHdh"/>
    <property type="match status" value="1"/>
</dbReference>
<evidence type="ECO:0000256" key="7">
    <source>
        <dbReference type="SAM" id="Phobius"/>
    </source>
</evidence>
<dbReference type="EMBL" id="LN483087">
    <property type="protein sequence ID" value="CED80057.1"/>
    <property type="molecule type" value="Genomic_DNA"/>
</dbReference>
<sequence>MVALVNAFLILPMLLGVAFSTIAERKGLAAMQRRVGPNTVGAYGVLQPFADALKLMAKEFVQPTQALRIFVMLAPLLSLICSLLGFAVVPFGRGLAIYETDYSVLVLILLSTLTVYGVLYAGWSTANSFAFVGALRAAAQMISYELTLGTAVLVVVAISGSMSLATVVEVQQSVW</sequence>
<dbReference type="InterPro" id="IPR001694">
    <property type="entry name" value="NADH_UbQ_OxRdtase_su1/FPO"/>
</dbReference>
<keyword evidence="5 7" id="KW-0472">Membrane</keyword>
<evidence type="ECO:0000256" key="3">
    <source>
        <dbReference type="ARBA" id="ARBA00022692"/>
    </source>
</evidence>
<organism evidence="8">
    <name type="scientific">Phaffia rhodozyma</name>
    <name type="common">Yeast</name>
    <name type="synonym">Xanthophyllomyces dendrorhous</name>
    <dbReference type="NCBI Taxonomy" id="264483"/>
    <lineage>
        <taxon>Eukaryota</taxon>
        <taxon>Fungi</taxon>
        <taxon>Dikarya</taxon>
        <taxon>Basidiomycota</taxon>
        <taxon>Agaricomycotina</taxon>
        <taxon>Tremellomycetes</taxon>
        <taxon>Cystofilobasidiales</taxon>
        <taxon>Mrakiaceae</taxon>
        <taxon>Phaffia</taxon>
    </lineage>
</organism>
<proteinExistence type="inferred from homology"/>
<dbReference type="GO" id="GO:0003954">
    <property type="term" value="F:NADH dehydrogenase activity"/>
    <property type="evidence" value="ECO:0007669"/>
    <property type="project" value="TreeGrafter"/>
</dbReference>
<evidence type="ECO:0000256" key="6">
    <source>
        <dbReference type="RuleBase" id="RU000471"/>
    </source>
</evidence>
<keyword evidence="3 6" id="KW-0812">Transmembrane</keyword>
<feature type="transmembrane region" description="Helical" evidence="7">
    <location>
        <begin position="102"/>
        <end position="123"/>
    </location>
</feature>